<sequence length="200" mass="22198">MSASGLAKLFFSMVIFIPRVGTGSVSACSGLSKAPASEMAVTLEDKSTELLYVYPQETEDDGVVTYFLPVIGLVDPEKLKPGDLVGVNMTRTSSWRHFRPSTTRALRRWRWTNGPPSSNRTLAGWTVVLSMPRKDKFKNLGIYPPKGLLHAVDSYLKLAGQQLVQMSTEDGAKLVRDAFELAKEKAPSITSYTRLRCRRI</sequence>
<keyword evidence="2" id="KW-0645">Protease</keyword>
<dbReference type="VEuPathDB" id="VectorBase:CQUJHB011773"/>
<evidence type="ECO:0000313" key="2">
    <source>
        <dbReference type="EMBL" id="EDS44279.1"/>
    </source>
</evidence>
<feature type="signal peptide" evidence="1">
    <location>
        <begin position="1"/>
        <end position="27"/>
    </location>
</feature>
<dbReference type="AlphaFoldDB" id="B0XBG7"/>
<reference evidence="3" key="2">
    <citation type="submission" date="2020-05" db="UniProtKB">
        <authorList>
            <consortium name="EnsemblMetazoa"/>
        </authorList>
    </citation>
    <scope>IDENTIFICATION</scope>
    <source>
        <strain evidence="3">JHB</strain>
    </source>
</reference>
<dbReference type="EnsemblMetazoa" id="CPIJ016001-RA">
    <property type="protein sequence ID" value="CPIJ016001-PA"/>
    <property type="gene ID" value="CPIJ016001"/>
</dbReference>
<dbReference type="KEGG" id="cqu:CpipJ_CPIJ016001"/>
<dbReference type="Proteomes" id="UP000002320">
    <property type="component" value="Unassembled WGS sequence"/>
</dbReference>
<accession>B0XBG7</accession>
<dbReference type="EMBL" id="DS232634">
    <property type="protein sequence ID" value="EDS44279.1"/>
    <property type="molecule type" value="Genomic_DNA"/>
</dbReference>
<dbReference type="OrthoDB" id="1937997at2759"/>
<evidence type="ECO:0000313" key="4">
    <source>
        <dbReference type="Proteomes" id="UP000002320"/>
    </source>
</evidence>
<dbReference type="VEuPathDB" id="VectorBase:CPIJ016001"/>
<organism>
    <name type="scientific">Culex quinquefasciatus</name>
    <name type="common">Southern house mosquito</name>
    <name type="synonym">Culex pungens</name>
    <dbReference type="NCBI Taxonomy" id="7176"/>
    <lineage>
        <taxon>Eukaryota</taxon>
        <taxon>Metazoa</taxon>
        <taxon>Ecdysozoa</taxon>
        <taxon>Arthropoda</taxon>
        <taxon>Hexapoda</taxon>
        <taxon>Insecta</taxon>
        <taxon>Pterygota</taxon>
        <taxon>Neoptera</taxon>
        <taxon>Endopterygota</taxon>
        <taxon>Diptera</taxon>
        <taxon>Nematocera</taxon>
        <taxon>Culicoidea</taxon>
        <taxon>Culicidae</taxon>
        <taxon>Culicinae</taxon>
        <taxon>Culicini</taxon>
        <taxon>Culex</taxon>
        <taxon>Culex</taxon>
    </lineage>
</organism>
<dbReference type="InParanoid" id="B0XBG7"/>
<evidence type="ECO:0000313" key="3">
    <source>
        <dbReference type="EnsemblMetazoa" id="CPIJ016001-PA"/>
    </source>
</evidence>
<reference evidence="2" key="1">
    <citation type="submission" date="2007-03" db="EMBL/GenBank/DDBJ databases">
        <title>Annotation of Culex pipiens quinquefasciatus.</title>
        <authorList>
            <consortium name="The Broad Institute Genome Sequencing Platform"/>
            <person name="Atkinson P.W."/>
            <person name="Hemingway J."/>
            <person name="Christensen B.M."/>
            <person name="Higgs S."/>
            <person name="Kodira C."/>
            <person name="Hannick L."/>
            <person name="Megy K."/>
            <person name="O'Leary S."/>
            <person name="Pearson M."/>
            <person name="Haas B.J."/>
            <person name="Mauceli E."/>
            <person name="Wortman J.R."/>
            <person name="Lee N.H."/>
            <person name="Guigo R."/>
            <person name="Stanke M."/>
            <person name="Alvarado L."/>
            <person name="Amedeo P."/>
            <person name="Antoine C.H."/>
            <person name="Arensburger P."/>
            <person name="Bidwell S.L."/>
            <person name="Crawford M."/>
            <person name="Camaro F."/>
            <person name="Devon K."/>
            <person name="Engels R."/>
            <person name="Hammond M."/>
            <person name="Howarth C."/>
            <person name="Koehrsen M."/>
            <person name="Lawson D."/>
            <person name="Montgomery P."/>
            <person name="Nene V."/>
            <person name="Nusbaum C."/>
            <person name="Puiu D."/>
            <person name="Romero-Severson J."/>
            <person name="Severson D.W."/>
            <person name="Shumway M."/>
            <person name="Sisk P."/>
            <person name="Stolte C."/>
            <person name="Zeng Q."/>
            <person name="Eisenstadt E."/>
            <person name="Fraser-Liggett C."/>
            <person name="Strausberg R."/>
            <person name="Galagan J."/>
            <person name="Birren B."/>
            <person name="Collins F.H."/>
        </authorList>
    </citation>
    <scope>NUCLEOTIDE SEQUENCE [LARGE SCALE GENOMIC DNA]</scope>
    <source>
        <strain evidence="2">JHB</strain>
    </source>
</reference>
<keyword evidence="2" id="KW-0378">Hydrolase</keyword>
<proteinExistence type="predicted"/>
<dbReference type="GO" id="GO:0006508">
    <property type="term" value="P:proteolysis"/>
    <property type="evidence" value="ECO:0007669"/>
    <property type="project" value="UniProtKB-KW"/>
</dbReference>
<name>B0XBG7_CULQU</name>
<keyword evidence="4" id="KW-1185">Reference proteome</keyword>
<gene>
    <name evidence="3" type="primary">6050372</name>
    <name evidence="2" type="ORF">CpipJ_CPIJ016001</name>
</gene>
<dbReference type="eggNOG" id="KOG0652">
    <property type="taxonomic scope" value="Eukaryota"/>
</dbReference>
<keyword evidence="1" id="KW-0732">Signal</keyword>
<feature type="chain" id="PRO_5011409242" evidence="1">
    <location>
        <begin position="28"/>
        <end position="200"/>
    </location>
</feature>
<evidence type="ECO:0000256" key="1">
    <source>
        <dbReference type="SAM" id="SignalP"/>
    </source>
</evidence>
<dbReference type="GO" id="GO:0008233">
    <property type="term" value="F:peptidase activity"/>
    <property type="evidence" value="ECO:0007669"/>
    <property type="project" value="UniProtKB-KW"/>
</dbReference>
<dbReference type="VEuPathDB" id="VectorBase:CQUJHB008758"/>
<dbReference type="HOGENOM" id="CLU_1367442_0_0_1"/>
<protein>
    <submittedName>
        <fullName evidence="2 3">26S protease regulatory subunit 6a</fullName>
    </submittedName>
</protein>
<dbReference type="STRING" id="7176.B0XBG7"/>